<proteinExistence type="predicted"/>
<sequence>MKTRQIATENTELGISSLPDWIKFCQCLLRLSFRLDIKEWSVKKADRHVMDTSKKEVEESFRYQMGLLVDAPKPSFGITNEGNTTRILL</sequence>
<evidence type="ECO:0000313" key="1">
    <source>
        <dbReference type="EMBL" id="GFQ96653.1"/>
    </source>
</evidence>
<organism evidence="1 2">
    <name type="scientific">Trichonephila clavata</name>
    <name type="common">Joro spider</name>
    <name type="synonym">Nephila clavata</name>
    <dbReference type="NCBI Taxonomy" id="2740835"/>
    <lineage>
        <taxon>Eukaryota</taxon>
        <taxon>Metazoa</taxon>
        <taxon>Ecdysozoa</taxon>
        <taxon>Arthropoda</taxon>
        <taxon>Chelicerata</taxon>
        <taxon>Arachnida</taxon>
        <taxon>Araneae</taxon>
        <taxon>Araneomorphae</taxon>
        <taxon>Entelegynae</taxon>
        <taxon>Araneoidea</taxon>
        <taxon>Nephilidae</taxon>
        <taxon>Trichonephila</taxon>
    </lineage>
</organism>
<protein>
    <submittedName>
        <fullName evidence="1">Uncharacterized protein</fullName>
    </submittedName>
</protein>
<dbReference type="Proteomes" id="UP000887116">
    <property type="component" value="Unassembled WGS sequence"/>
</dbReference>
<name>A0A8X6G6G4_TRICU</name>
<dbReference type="EMBL" id="BMAO01014718">
    <property type="protein sequence ID" value="GFQ96653.1"/>
    <property type="molecule type" value="Genomic_DNA"/>
</dbReference>
<evidence type="ECO:0000313" key="2">
    <source>
        <dbReference type="Proteomes" id="UP000887116"/>
    </source>
</evidence>
<dbReference type="OrthoDB" id="6626490at2759"/>
<dbReference type="AlphaFoldDB" id="A0A8X6G6G4"/>
<gene>
    <name evidence="1" type="ORF">TNCT_127971</name>
</gene>
<keyword evidence="2" id="KW-1185">Reference proteome</keyword>
<comment type="caution">
    <text evidence="1">The sequence shown here is derived from an EMBL/GenBank/DDBJ whole genome shotgun (WGS) entry which is preliminary data.</text>
</comment>
<accession>A0A8X6G6G4</accession>
<reference evidence="1" key="1">
    <citation type="submission" date="2020-07" db="EMBL/GenBank/DDBJ databases">
        <title>Multicomponent nature underlies the extraordinary mechanical properties of spider dragline silk.</title>
        <authorList>
            <person name="Kono N."/>
            <person name="Nakamura H."/>
            <person name="Mori M."/>
            <person name="Yoshida Y."/>
            <person name="Ohtoshi R."/>
            <person name="Malay A.D."/>
            <person name="Moran D.A.P."/>
            <person name="Tomita M."/>
            <person name="Numata K."/>
            <person name="Arakawa K."/>
        </authorList>
    </citation>
    <scope>NUCLEOTIDE SEQUENCE</scope>
</reference>